<feature type="compositionally biased region" description="Polar residues" evidence="1">
    <location>
        <begin position="218"/>
        <end position="227"/>
    </location>
</feature>
<dbReference type="Proteomes" id="UP000887013">
    <property type="component" value="Unassembled WGS sequence"/>
</dbReference>
<dbReference type="Pfam" id="PF05186">
    <property type="entry name" value="Dpy-30"/>
    <property type="match status" value="1"/>
</dbReference>
<feature type="region of interest" description="Disordered" evidence="1">
    <location>
        <begin position="1"/>
        <end position="112"/>
    </location>
</feature>
<gene>
    <name evidence="2" type="primary">NCL1_46010</name>
    <name evidence="2" type="ORF">NPIL_411481</name>
</gene>
<dbReference type="CDD" id="cd22967">
    <property type="entry name" value="DD_AK7"/>
    <property type="match status" value="1"/>
</dbReference>
<feature type="compositionally biased region" description="Basic and acidic residues" evidence="1">
    <location>
        <begin position="560"/>
        <end position="585"/>
    </location>
</feature>
<feature type="compositionally biased region" description="Polar residues" evidence="1">
    <location>
        <begin position="1932"/>
        <end position="1946"/>
    </location>
</feature>
<evidence type="ECO:0000313" key="3">
    <source>
        <dbReference type="Proteomes" id="UP000887013"/>
    </source>
</evidence>
<feature type="region of interest" description="Disordered" evidence="1">
    <location>
        <begin position="134"/>
        <end position="173"/>
    </location>
</feature>
<feature type="region of interest" description="Disordered" evidence="1">
    <location>
        <begin position="191"/>
        <end position="236"/>
    </location>
</feature>
<feature type="region of interest" description="Disordered" evidence="1">
    <location>
        <begin position="1912"/>
        <end position="1949"/>
    </location>
</feature>
<accession>A0A8X6IKZ3</accession>
<name>A0A8X6IKZ3_NEPPI</name>
<feature type="compositionally biased region" description="Basic and acidic residues" evidence="1">
    <location>
        <begin position="156"/>
        <end position="167"/>
    </location>
</feature>
<feature type="compositionally biased region" description="Polar residues" evidence="1">
    <location>
        <begin position="1"/>
        <end position="11"/>
    </location>
</feature>
<dbReference type="InterPro" id="IPR007858">
    <property type="entry name" value="Dpy-30_motif"/>
</dbReference>
<dbReference type="InterPro" id="IPR047499">
    <property type="entry name" value="DD_AK7"/>
</dbReference>
<dbReference type="Gene3D" id="1.20.890.10">
    <property type="entry name" value="cAMP-dependent protein kinase regulatory subunit, dimerization-anchoring domain"/>
    <property type="match status" value="1"/>
</dbReference>
<dbReference type="EMBL" id="BMAW01045360">
    <property type="protein sequence ID" value="GFS49474.1"/>
    <property type="molecule type" value="Genomic_DNA"/>
</dbReference>
<comment type="caution">
    <text evidence="2">The sequence shown here is derived from an EMBL/GenBank/DDBJ whole genome shotgun (WGS) entry which is preliminary data.</text>
</comment>
<protein>
    <submittedName>
        <fullName evidence="2">Uncharacterized protein</fullName>
    </submittedName>
</protein>
<feature type="compositionally biased region" description="Basic and acidic residues" evidence="1">
    <location>
        <begin position="76"/>
        <end position="112"/>
    </location>
</feature>
<evidence type="ECO:0000256" key="1">
    <source>
        <dbReference type="SAM" id="MobiDB-lite"/>
    </source>
</evidence>
<proteinExistence type="predicted"/>
<sequence>MARGSANNVVGSKSRAKKSSQVKEKEIKKVSSPVQRSMSRHIERTTAQKIVKKSAVKKTNVQKKENKVIKTGNRKIQNEKKVPVKRNKKEENSVETAKTERVSRKRKAEDDSCLEENHMIENIVKDKNICNQPIRKRKKIDPSGNKNDAIKIPGKGSEREIDVKEASVETSSRKTRNLKKTIVDCKLNEDSQKEEHTKLRGTKINQKPQALGKRTAKNYESQSSTDVGNVVKAETNVRKTRNTKKIFDGRNIEINNQDKKTKDLQTKIIEPLVKDVIKSEVVESNVMEGSIKLIKKITDSKSIIRTKKNSLLENSVQKTRNTKKPRENVDKVSEIGTESDLKSKEMENFAEMYNSNSKIEGFKVKKIGESGRKTRIIKISEEVKTDLKSSKNDIKVPETKIEAKKLIQETGARKTRTMKRVGNKSNTFKNAIENTESLIEDNEKICNSQSENETMGKISDKQKLLKNEMDSAQIMKKKTRRGTKTISNNMVPIEDMQNFKKSVVLDDNESETYKMSKTRSGATRQGMEQNSKLIQLKGEMTEEKDDKVIELNRQSSVDPAKNEKIKKGPRKNKTEKMKRNENREETNVKDNIERGKEISGKKLNVLENKTCSKTNQDLQEKEIFLVNEEARQKSFRLSENENSQMQECEEDGSKNIKKITEFQEENSENKLSLNEIEHHMDTSLSHMNEISNNMDVKNCHENKENSDKDIKIYETEVKQKIDEIKDSEGICCQTNLHSVLSKTFESDCEPEINEIHELENEERELGTEIICKMSVENRSEIKQISKKLINVDIESSEQSLLIKDDFSENHADKNDNEQVKEEKIIRLEKTVELMNVEIENSVSNTDMNEIKEDCKSIGMKSSVEIDILDVEKETFENIKKDGANNEEYSENILESLEAKSENLQSHPEMENVPDNLSEKDLKIDDIQNSTLVEEVAFQRKSCENGENSKALNDKIVLAKNTETHDEVKEIEYKNGSKYEKECSNVIMTEAACESSCSKTVEICCKDIEVKNSEALEYSTKEAKNNEELESVKAENENCDITVTNFQNLRVEADICGNVLSNMNCILENSDLSDTKNESLTEGNLLECKYADELCRENVTNLEEKNEFQSRVESPGGETKKLNETLKSRYEENFNSEILEKNVPDQEVLNKNSVNMSESAKVEYHSTEKIIINDSNLKLKENDEEKNIEFQSEVEIPDDEMKKMNETSKFQEEENFNVKVLGENVSDYEEQNKNSKILFEYAKVVYLTEKIIMKDSILKGNENDEINNEFQSRVEIPEDEMKKLKEISKPQEEENFNSEVLEKNIPDYKLQNKNSENISEFAKVESLNTEEVIIKNFNLNCKENDKKCDKFQSKAEIPADEVKKLNETLKSQEENFDIEILEKNVPEFEEQNKNLSESDIMGHQNKEKIIEKYSDLENESCDSSLEIMKAIETSDYNSFDKKIENHEKDNFENKVKNICNDSEPKELLLITTCRNEQFSETRKGLSHFDESLKKTLYSDNKLLEEDSNAFEHLRKIADYNEYMEVMSHYNYKDSNSHNKGKSDDEMRNIFVQGVTEVEDYDDGINLQIEEVIGCKCGGKKSADCPVHLLEISAEENEQEFEYVTDKIKNLNGIPNEEEVSEEMLTYGKEQIFVIIPNDENHPKKSPSGDKYEPTIEVYLNKNQVLSETNSFRHQLDKVAQQFNEQTDVTKTDIHKESEILVLENADKIVNDTKANDLNKDTENSNEKMNDESELIVGSSVASTYNASKEVSNELFPNGNKELVDYTNKKNSCTELSILSEENHVPVMTSGKLIICEEFDANLQSRNTCLLSEPDVSKSENGNEIFNVTDLKEQQTNSELPCKQVGETIHKTSQSFESSNTSVVQQKKLDCGTISIVKKEGNRKKTRVVKTSGDLKQVSDEELRIFSVNPELSKINNSTNSRKSVKRKPEIEENQSSKTEQGSSTKVSMKNACDPDRNIFKLLLVRGIETSSDVEIQNSHNRTIDPSQPGPSWLESEAELECRKRKASSAFNPLQSTSNEAKRLRVRNSSAPVRMYLEQFVPFLLEGLLKITYVRPNDPIQYLADWMKANKAAAYERMNS</sequence>
<feature type="region of interest" description="Disordered" evidence="1">
    <location>
        <begin position="554"/>
        <end position="585"/>
    </location>
</feature>
<evidence type="ECO:0000313" key="2">
    <source>
        <dbReference type="EMBL" id="GFS49474.1"/>
    </source>
</evidence>
<reference evidence="2" key="1">
    <citation type="submission" date="2020-08" db="EMBL/GenBank/DDBJ databases">
        <title>Multicomponent nature underlies the extraordinary mechanical properties of spider dragline silk.</title>
        <authorList>
            <person name="Kono N."/>
            <person name="Nakamura H."/>
            <person name="Mori M."/>
            <person name="Yoshida Y."/>
            <person name="Ohtoshi R."/>
            <person name="Malay A.D."/>
            <person name="Moran D.A.P."/>
            <person name="Tomita M."/>
            <person name="Numata K."/>
            <person name="Arakawa K."/>
        </authorList>
    </citation>
    <scope>NUCLEOTIDE SEQUENCE</scope>
</reference>
<organism evidence="2 3">
    <name type="scientific">Nephila pilipes</name>
    <name type="common">Giant wood spider</name>
    <name type="synonym">Nephila maculata</name>
    <dbReference type="NCBI Taxonomy" id="299642"/>
    <lineage>
        <taxon>Eukaryota</taxon>
        <taxon>Metazoa</taxon>
        <taxon>Ecdysozoa</taxon>
        <taxon>Arthropoda</taxon>
        <taxon>Chelicerata</taxon>
        <taxon>Arachnida</taxon>
        <taxon>Araneae</taxon>
        <taxon>Araneomorphae</taxon>
        <taxon>Entelegynae</taxon>
        <taxon>Araneoidea</taxon>
        <taxon>Nephilidae</taxon>
        <taxon>Nephila</taxon>
    </lineage>
</organism>
<dbReference type="OrthoDB" id="6434980at2759"/>
<keyword evidence="3" id="KW-1185">Reference proteome</keyword>